<organism evidence="7 8">
    <name type="scientific">Polyrhizophydium stewartii</name>
    <dbReference type="NCBI Taxonomy" id="2732419"/>
    <lineage>
        <taxon>Eukaryota</taxon>
        <taxon>Fungi</taxon>
        <taxon>Fungi incertae sedis</taxon>
        <taxon>Chytridiomycota</taxon>
        <taxon>Chytridiomycota incertae sedis</taxon>
        <taxon>Chytridiomycetes</taxon>
        <taxon>Rhizophydiales</taxon>
        <taxon>Rhizophydiales incertae sedis</taxon>
        <taxon>Polyrhizophydium</taxon>
    </lineage>
</organism>
<protein>
    <submittedName>
        <fullName evidence="7">Mitotic fidelity of chromosome transmission-related protein</fullName>
    </submittedName>
</protein>
<feature type="compositionally biased region" description="Low complexity" evidence="5">
    <location>
        <begin position="215"/>
        <end position="227"/>
    </location>
</feature>
<feature type="compositionally biased region" description="Low complexity" evidence="5">
    <location>
        <begin position="541"/>
        <end position="587"/>
    </location>
</feature>
<feature type="region of interest" description="Disordered" evidence="5">
    <location>
        <begin position="953"/>
        <end position="975"/>
    </location>
</feature>
<accession>A0ABR4N9B5</accession>
<comment type="caution">
    <text evidence="7">The sequence shown here is derived from an EMBL/GenBank/DDBJ whole genome shotgun (WGS) entry which is preliminary data.</text>
</comment>
<dbReference type="Gene3D" id="2.60.120.10">
    <property type="entry name" value="Jelly Rolls"/>
    <property type="match status" value="1"/>
</dbReference>
<evidence type="ECO:0000256" key="2">
    <source>
        <dbReference type="ARBA" id="ARBA00010291"/>
    </source>
</evidence>
<feature type="compositionally biased region" description="Basic residues" evidence="5">
    <location>
        <begin position="524"/>
        <end position="540"/>
    </location>
</feature>
<feature type="compositionally biased region" description="Basic and acidic residues" evidence="5">
    <location>
        <begin position="697"/>
        <end position="706"/>
    </location>
</feature>
<sequence length="1169" mass="130747">MPDADPEYDAEDSRFFDESFDSPAPHRQSRLQAVTPASRPPRQSLAGSTLSKQQPAPAQPQSHQPQQPQQAHRTQTPSHFVSRPRIARTPVESSIRAPSGHQQQQQPQQQQQQKQQQQHLGSRSAPRMSVGRVEEPFDSFETLDEAGPSFVHPQRNAITPQASRRPQPVRSAQQMQSSHQLHLGPQMSPAVQHARLGQPQQPIQQVQQLRSIHVQQPQHQQQHQQHLQPGAVLGVTYDDTVFVDESDTVANVAYVSHQGDVHGALPAGQLVSMPALPAQIVEAQEQIFDQQTHYVDSDGALVAPYAVQQVSAPPGMIVVRQRSVRRPAPLPGRFHEYVQQDEIQDEYIQDTGAMDVGMPLQMQQEMQPPVQQRLVTVQFQPHAQRPTPAQVQIQTVVQTAQGPRLQSVVQDTATVKVQSPMRQPIARAPQYMQVQRQQATPHACTVIQSPQPQRRQQQAQQAQQAQPMSRNQAPPPPPLQHYHQHQQQQQQQPQQQYHQEQEDFVDDEDQYVQDDYDEQERVTKRQRAAQPRHQHQHQHQRPPQAVQPQQPQQQQQQQPPQPQNQPQQKQNQQQHQHQQQQQIQANAFVNSPQARPHRQPQAQNPSALPDKQPGVRVVHSANSFGAPSSVKAEDPMRHRSVSFAAQEQHAESEPEPELADDRAAPPQPDDYYYDDGIPDAYPDNFDGLDPTAQADDSGDRLSHDDDGGAAGAATSDASPIHGQQNGRPEHSKPAMRTTSNGAQRKIAPEVVADSESEGEPSVPPPSRAQQQQQKQKQQRQHQRQPQQQQQQQQQPHEGQQQQQKQQKKQQQQRTIRQLEDEDGETDIVESPRRPKPAAATRPTAQQDRGATESPAMQQPAARRQQQKAKRIETNLNSDDDQENTRPAAASAASRSNPAAQAVSSPPAPVLSAKRKRGRAFVNGHDVSLAATSAGRARGGTSASVKVEYDDDSDVRLKHEDDRDDASADGMRRSRRTKVPPVAYWKNERIVYGRRVSGVGVVPTSIKEVIRIPSDDEGTSSSRRARTRIKREVHDSVPDEIAVRDMETNEEVMKQVVVVPQSLRSWTVGEGDYRFQKVFSEGDFLASGILVLPQGAHKPSKSSSDAAMIFVVLSGHVDAAINRTWFTVSQGAQFYVPRGNTYEIKNASSKEARLFFCHGKEIKVKSKTKG</sequence>
<dbReference type="Proteomes" id="UP001527925">
    <property type="component" value="Unassembled WGS sequence"/>
</dbReference>
<evidence type="ECO:0000313" key="7">
    <source>
        <dbReference type="EMBL" id="KAL2916049.1"/>
    </source>
</evidence>
<feature type="compositionally biased region" description="Polar residues" evidence="5">
    <location>
        <begin position="159"/>
        <end position="180"/>
    </location>
</feature>
<dbReference type="InterPro" id="IPR025974">
    <property type="entry name" value="Mif2/CENP-C_cupin"/>
</dbReference>
<dbReference type="EMBL" id="JADGIZ020000019">
    <property type="protein sequence ID" value="KAL2916049.1"/>
    <property type="molecule type" value="Genomic_DNA"/>
</dbReference>
<evidence type="ECO:0000256" key="1">
    <source>
        <dbReference type="ARBA" id="ARBA00004123"/>
    </source>
</evidence>
<feature type="compositionally biased region" description="Low complexity" evidence="5">
    <location>
        <begin position="783"/>
        <end position="812"/>
    </location>
</feature>
<feature type="region of interest" description="Disordered" evidence="5">
    <location>
        <begin position="159"/>
        <end position="227"/>
    </location>
</feature>
<feature type="region of interest" description="Disordered" evidence="5">
    <location>
        <begin position="448"/>
        <end position="501"/>
    </location>
</feature>
<dbReference type="CDD" id="cd06993">
    <property type="entry name" value="cupin_CENP-C_C"/>
    <property type="match status" value="1"/>
</dbReference>
<feature type="region of interest" description="Disordered" evidence="5">
    <location>
        <begin position="517"/>
        <end position="916"/>
    </location>
</feature>
<dbReference type="InterPro" id="IPR011051">
    <property type="entry name" value="RmlC_Cupin_sf"/>
</dbReference>
<evidence type="ECO:0000259" key="6">
    <source>
        <dbReference type="Pfam" id="PF11699"/>
    </source>
</evidence>
<evidence type="ECO:0000256" key="5">
    <source>
        <dbReference type="SAM" id="MobiDB-lite"/>
    </source>
</evidence>
<evidence type="ECO:0000313" key="8">
    <source>
        <dbReference type="Proteomes" id="UP001527925"/>
    </source>
</evidence>
<feature type="compositionally biased region" description="Low complexity" evidence="5">
    <location>
        <begin position="102"/>
        <end position="118"/>
    </location>
</feature>
<dbReference type="Pfam" id="PF11699">
    <property type="entry name" value="CENP-C_C"/>
    <property type="match status" value="1"/>
</dbReference>
<dbReference type="PANTHER" id="PTHR16684">
    <property type="entry name" value="CENTROMERE PROTEIN C"/>
    <property type="match status" value="1"/>
</dbReference>
<comment type="similarity">
    <text evidence="2">Belongs to the CENP-C/MIF2 family.</text>
</comment>
<dbReference type="InterPro" id="IPR028386">
    <property type="entry name" value="CENP-C/Mif2/cnp3"/>
</dbReference>
<feature type="compositionally biased region" description="Low complexity" evidence="5">
    <location>
        <begin position="854"/>
        <end position="863"/>
    </location>
</feature>
<feature type="compositionally biased region" description="Low complexity" evidence="5">
    <location>
        <begin position="53"/>
        <end position="77"/>
    </location>
</feature>
<dbReference type="InterPro" id="IPR014710">
    <property type="entry name" value="RmlC-like_jellyroll"/>
</dbReference>
<feature type="compositionally biased region" description="Low complexity" evidence="5">
    <location>
        <begin position="450"/>
        <end position="467"/>
    </location>
</feature>
<feature type="compositionally biased region" description="Polar residues" evidence="5">
    <location>
        <begin position="715"/>
        <end position="726"/>
    </location>
</feature>
<feature type="region of interest" description="Disordered" evidence="5">
    <location>
        <begin position="1"/>
        <end position="131"/>
    </location>
</feature>
<gene>
    <name evidence="7" type="primary">MIF2</name>
    <name evidence="7" type="ORF">HK105_204473</name>
</gene>
<feature type="compositionally biased region" description="Low complexity" evidence="5">
    <location>
        <begin position="887"/>
        <end position="904"/>
    </location>
</feature>
<evidence type="ECO:0000256" key="4">
    <source>
        <dbReference type="ARBA" id="ARBA00023242"/>
    </source>
</evidence>
<keyword evidence="4" id="KW-0539">Nucleus</keyword>
<feature type="domain" description="Mif2/CENP-C cupin" evidence="6">
    <location>
        <begin position="1072"/>
        <end position="1157"/>
    </location>
</feature>
<reference evidence="7 8" key="1">
    <citation type="submission" date="2023-09" db="EMBL/GenBank/DDBJ databases">
        <title>Pangenome analysis of Batrachochytrium dendrobatidis and related Chytrids.</title>
        <authorList>
            <person name="Yacoub M.N."/>
            <person name="Stajich J.E."/>
            <person name="James T.Y."/>
        </authorList>
    </citation>
    <scope>NUCLEOTIDE SEQUENCE [LARGE SCALE GENOMIC DNA]</scope>
    <source>
        <strain evidence="7 8">JEL0888</strain>
    </source>
</reference>
<evidence type="ECO:0000256" key="3">
    <source>
        <dbReference type="ARBA" id="ARBA00023125"/>
    </source>
</evidence>
<dbReference type="PANTHER" id="PTHR16684:SF11">
    <property type="entry name" value="CENTROMERE PROTEIN C"/>
    <property type="match status" value="1"/>
</dbReference>
<keyword evidence="8" id="KW-1185">Reference proteome</keyword>
<feature type="compositionally biased region" description="Acidic residues" evidence="5">
    <location>
        <begin position="1"/>
        <end position="10"/>
    </location>
</feature>
<keyword evidence="3" id="KW-0238">DNA-binding</keyword>
<feature type="compositionally biased region" description="Low complexity" evidence="5">
    <location>
        <begin position="198"/>
        <end position="208"/>
    </location>
</feature>
<comment type="subcellular location">
    <subcellularLocation>
        <location evidence="1">Nucleus</location>
    </subcellularLocation>
</comment>
<dbReference type="SUPFAM" id="SSF51182">
    <property type="entry name" value="RmlC-like cupins"/>
    <property type="match status" value="1"/>
</dbReference>
<proteinExistence type="inferred from homology"/>
<name>A0ABR4N9B5_9FUNG</name>
<feature type="compositionally biased region" description="Low complexity" evidence="5">
    <location>
        <begin position="485"/>
        <end position="498"/>
    </location>
</feature>